<keyword evidence="3" id="KW-1185">Reference proteome</keyword>
<reference evidence="2 3" key="1">
    <citation type="submission" date="2019-02" db="EMBL/GenBank/DDBJ databases">
        <title>Deep-cultivation of Planctomycetes and their phenomic and genomic characterization uncovers novel biology.</title>
        <authorList>
            <person name="Wiegand S."/>
            <person name="Jogler M."/>
            <person name="Boedeker C."/>
            <person name="Pinto D."/>
            <person name="Vollmers J."/>
            <person name="Rivas-Marin E."/>
            <person name="Kohn T."/>
            <person name="Peeters S.H."/>
            <person name="Heuer A."/>
            <person name="Rast P."/>
            <person name="Oberbeckmann S."/>
            <person name="Bunk B."/>
            <person name="Jeske O."/>
            <person name="Meyerdierks A."/>
            <person name="Storesund J.E."/>
            <person name="Kallscheuer N."/>
            <person name="Luecker S."/>
            <person name="Lage O.M."/>
            <person name="Pohl T."/>
            <person name="Merkel B.J."/>
            <person name="Hornburger P."/>
            <person name="Mueller R.-W."/>
            <person name="Bruemmer F."/>
            <person name="Labrenz M."/>
            <person name="Spormann A.M."/>
            <person name="Op Den Camp H."/>
            <person name="Overmann J."/>
            <person name="Amann R."/>
            <person name="Jetten M.S.M."/>
            <person name="Mascher T."/>
            <person name="Medema M.H."/>
            <person name="Devos D.P."/>
            <person name="Kaster A.-K."/>
            <person name="Ovreas L."/>
            <person name="Rohde M."/>
            <person name="Galperin M.Y."/>
            <person name="Jogler C."/>
        </authorList>
    </citation>
    <scope>NUCLEOTIDE SEQUENCE [LARGE SCALE GENOMIC DNA]</scope>
    <source>
        <strain evidence="2 3">Pan54</strain>
    </source>
</reference>
<accession>A0A5C5XGE2</accession>
<dbReference type="Gene3D" id="3.40.630.30">
    <property type="match status" value="1"/>
</dbReference>
<keyword evidence="2" id="KW-0808">Transferase</keyword>
<dbReference type="PROSITE" id="PS51186">
    <property type="entry name" value="GNAT"/>
    <property type="match status" value="1"/>
</dbReference>
<evidence type="ECO:0000259" key="1">
    <source>
        <dbReference type="PROSITE" id="PS51186"/>
    </source>
</evidence>
<name>A0A5C5XGE2_9PLAN</name>
<protein>
    <submittedName>
        <fullName evidence="2">Anhydro-N-acetylmuramic acid kinase</fullName>
    </submittedName>
</protein>
<dbReference type="Proteomes" id="UP000316095">
    <property type="component" value="Unassembled WGS sequence"/>
</dbReference>
<evidence type="ECO:0000313" key="2">
    <source>
        <dbReference type="EMBL" id="TWT61854.1"/>
    </source>
</evidence>
<organism evidence="2 3">
    <name type="scientific">Rubinisphaera italica</name>
    <dbReference type="NCBI Taxonomy" id="2527969"/>
    <lineage>
        <taxon>Bacteria</taxon>
        <taxon>Pseudomonadati</taxon>
        <taxon>Planctomycetota</taxon>
        <taxon>Planctomycetia</taxon>
        <taxon>Planctomycetales</taxon>
        <taxon>Planctomycetaceae</taxon>
        <taxon>Rubinisphaera</taxon>
    </lineage>
</organism>
<evidence type="ECO:0000313" key="3">
    <source>
        <dbReference type="Proteomes" id="UP000316095"/>
    </source>
</evidence>
<dbReference type="AlphaFoldDB" id="A0A5C5XGE2"/>
<dbReference type="SUPFAM" id="SSF55729">
    <property type="entry name" value="Acyl-CoA N-acyltransferases (Nat)"/>
    <property type="match status" value="1"/>
</dbReference>
<dbReference type="InterPro" id="IPR051531">
    <property type="entry name" value="N-acetyltransferase"/>
</dbReference>
<dbReference type="EMBL" id="SJPG01000001">
    <property type="protein sequence ID" value="TWT61854.1"/>
    <property type="molecule type" value="Genomic_DNA"/>
</dbReference>
<dbReference type="GO" id="GO:0016747">
    <property type="term" value="F:acyltransferase activity, transferring groups other than amino-acyl groups"/>
    <property type="evidence" value="ECO:0007669"/>
    <property type="project" value="InterPro"/>
</dbReference>
<dbReference type="PANTHER" id="PTHR43792:SF1">
    <property type="entry name" value="N-ACETYLTRANSFERASE DOMAIN-CONTAINING PROTEIN"/>
    <property type="match status" value="1"/>
</dbReference>
<gene>
    <name evidence="2" type="ORF">Pan54_25910</name>
</gene>
<dbReference type="InterPro" id="IPR016181">
    <property type="entry name" value="Acyl_CoA_acyltransferase"/>
</dbReference>
<dbReference type="Pfam" id="PF13302">
    <property type="entry name" value="Acetyltransf_3"/>
    <property type="match status" value="1"/>
</dbReference>
<comment type="caution">
    <text evidence="2">The sequence shown here is derived from an EMBL/GenBank/DDBJ whole genome shotgun (WGS) entry which is preliminary data.</text>
</comment>
<feature type="domain" description="N-acetyltransferase" evidence="1">
    <location>
        <begin position="10"/>
        <end position="168"/>
    </location>
</feature>
<dbReference type="PANTHER" id="PTHR43792">
    <property type="entry name" value="GNAT FAMILY, PUTATIVE (AFU_ORTHOLOGUE AFUA_3G00765)-RELATED-RELATED"/>
    <property type="match status" value="1"/>
</dbReference>
<dbReference type="InterPro" id="IPR000182">
    <property type="entry name" value="GNAT_dom"/>
</dbReference>
<proteinExistence type="predicted"/>
<dbReference type="GO" id="GO:0016301">
    <property type="term" value="F:kinase activity"/>
    <property type="evidence" value="ECO:0007669"/>
    <property type="project" value="UniProtKB-KW"/>
</dbReference>
<keyword evidence="2" id="KW-0418">Kinase</keyword>
<sequence length="170" mass="20122">MKKLPETERLRLRQMGPSDIDFLCEILSNPEVMRFYPKQYTREEAYEWLDRQMGRYEEFGHGLWLVERKQDGRLVGQAGVVSQKIQGELWLEVGYMIHSQYWKRGFASEAAIACRDYAFNELNVEQVCSLIQPANIASQRVALKNQMKPHRLVQHYDKDHLQYIVQRSDL</sequence>